<keyword evidence="3" id="KW-1185">Reference proteome</keyword>
<name>A0A919GI30_9ACTN</name>
<proteinExistence type="predicted"/>
<organism evidence="2 3">
    <name type="scientific">Streptomyces capitiformicae</name>
    <dbReference type="NCBI Taxonomy" id="2014920"/>
    <lineage>
        <taxon>Bacteria</taxon>
        <taxon>Bacillati</taxon>
        <taxon>Actinomycetota</taxon>
        <taxon>Actinomycetes</taxon>
        <taxon>Kitasatosporales</taxon>
        <taxon>Streptomycetaceae</taxon>
        <taxon>Streptomyces</taxon>
    </lineage>
</organism>
<gene>
    <name evidence="2" type="ORF">GCM10017771_15080</name>
</gene>
<dbReference type="AlphaFoldDB" id="A0A919GI30"/>
<evidence type="ECO:0000256" key="1">
    <source>
        <dbReference type="SAM" id="MobiDB-lite"/>
    </source>
</evidence>
<comment type="caution">
    <text evidence="2">The sequence shown here is derived from an EMBL/GenBank/DDBJ whole genome shotgun (WGS) entry which is preliminary data.</text>
</comment>
<feature type="compositionally biased region" description="Basic and acidic residues" evidence="1">
    <location>
        <begin position="68"/>
        <end position="80"/>
    </location>
</feature>
<evidence type="ECO:0000313" key="2">
    <source>
        <dbReference type="EMBL" id="GHH84797.1"/>
    </source>
</evidence>
<feature type="region of interest" description="Disordered" evidence="1">
    <location>
        <begin position="63"/>
        <end position="108"/>
    </location>
</feature>
<dbReference type="Proteomes" id="UP000603227">
    <property type="component" value="Unassembled WGS sequence"/>
</dbReference>
<reference evidence="2" key="2">
    <citation type="submission" date="2020-09" db="EMBL/GenBank/DDBJ databases">
        <authorList>
            <person name="Sun Q."/>
            <person name="Zhou Y."/>
        </authorList>
    </citation>
    <scope>NUCLEOTIDE SEQUENCE</scope>
    <source>
        <strain evidence="2">CGMCC 4.7403</strain>
    </source>
</reference>
<sequence length="108" mass="11486">MPVPYVTPGDFFTAARKGISRQQGTAGLPFRRLAFYGVLGGMAAVQVLEWPIALAVGAATEVISREQSAQRRRTEQEEGQRGQGTGEPSARKEQPVGMAPPTAQTATS</sequence>
<protein>
    <submittedName>
        <fullName evidence="2">Uncharacterized protein</fullName>
    </submittedName>
</protein>
<dbReference type="EMBL" id="BNAT01000004">
    <property type="protein sequence ID" value="GHH84797.1"/>
    <property type="molecule type" value="Genomic_DNA"/>
</dbReference>
<evidence type="ECO:0000313" key="3">
    <source>
        <dbReference type="Proteomes" id="UP000603227"/>
    </source>
</evidence>
<accession>A0A919GI30</accession>
<reference evidence="2" key="1">
    <citation type="journal article" date="2014" name="Int. J. Syst. Evol. Microbiol.">
        <title>Complete genome sequence of Corynebacterium casei LMG S-19264T (=DSM 44701T), isolated from a smear-ripened cheese.</title>
        <authorList>
            <consortium name="US DOE Joint Genome Institute (JGI-PGF)"/>
            <person name="Walter F."/>
            <person name="Albersmeier A."/>
            <person name="Kalinowski J."/>
            <person name="Ruckert C."/>
        </authorList>
    </citation>
    <scope>NUCLEOTIDE SEQUENCE</scope>
    <source>
        <strain evidence="2">CGMCC 4.7403</strain>
    </source>
</reference>